<dbReference type="EMBL" id="CM047907">
    <property type="protein sequence ID" value="KAJ0083348.1"/>
    <property type="molecule type" value="Genomic_DNA"/>
</dbReference>
<gene>
    <name evidence="1" type="ORF">Patl1_31219</name>
</gene>
<comment type="caution">
    <text evidence="1">The sequence shown here is derived from an EMBL/GenBank/DDBJ whole genome shotgun (WGS) entry which is preliminary data.</text>
</comment>
<sequence length="469" mass="52499">MEKQGWRCRKLVLVPCPFQGHINPMLQLGTILHSKGFSITVAHAQFNSPQTSNHPDFIFQSLADGISSKPDIPRDFLAFMSSLNLNCRAPFQEFLSQMIGKQEQQDELPCIIYDALMYFAEAVSSHLKLPSIILQTGSVTTMLTYFAYPRLQEEGYIPPQDSNSTELVPGLHLLRFKDLPSNTFDDLDPTLQLIAILSNIGSSSAIVWNSMDCLEQSSLAQYQQQFRVPNLSIGPMHKIASASSSSLLEEDSSCISWLNKQGHNSVIYVSFGSIASVDAKELTEMAWGLNNSKQPFLWVIRPDPDNGAEPTDWLPDEFKETLGERGYIVKWAPQQEVLAHTAVGGFWSHCGWNSTIESISEGVPMICRPCFGDQKVNTIYISQYTWSIGDMKHVLPLVESFHPYDRVGRAVSHKERLEVDRNLLNCASKQALTSLSTLLGEGFFLLTILRVKLLILRKGSQKKLQLAKA</sequence>
<protein>
    <submittedName>
        <fullName evidence="1">Uncharacterized protein</fullName>
    </submittedName>
</protein>
<name>A0ACC1AAG3_9ROSI</name>
<proteinExistence type="predicted"/>
<dbReference type="Proteomes" id="UP001164250">
    <property type="component" value="Chromosome 11"/>
</dbReference>
<accession>A0ACC1AAG3</accession>
<evidence type="ECO:0000313" key="2">
    <source>
        <dbReference type="Proteomes" id="UP001164250"/>
    </source>
</evidence>
<keyword evidence="2" id="KW-1185">Reference proteome</keyword>
<reference evidence="2" key="1">
    <citation type="journal article" date="2023" name="G3 (Bethesda)">
        <title>Genome assembly and association tests identify interacting loci associated with vigor, precocity, and sex in interspecific pistachio rootstocks.</title>
        <authorList>
            <person name="Palmer W."/>
            <person name="Jacygrad E."/>
            <person name="Sagayaradj S."/>
            <person name="Cavanaugh K."/>
            <person name="Han R."/>
            <person name="Bertier L."/>
            <person name="Beede B."/>
            <person name="Kafkas S."/>
            <person name="Golino D."/>
            <person name="Preece J."/>
            <person name="Michelmore R."/>
        </authorList>
    </citation>
    <scope>NUCLEOTIDE SEQUENCE [LARGE SCALE GENOMIC DNA]</scope>
</reference>
<organism evidence="1 2">
    <name type="scientific">Pistacia atlantica</name>
    <dbReference type="NCBI Taxonomy" id="434234"/>
    <lineage>
        <taxon>Eukaryota</taxon>
        <taxon>Viridiplantae</taxon>
        <taxon>Streptophyta</taxon>
        <taxon>Embryophyta</taxon>
        <taxon>Tracheophyta</taxon>
        <taxon>Spermatophyta</taxon>
        <taxon>Magnoliopsida</taxon>
        <taxon>eudicotyledons</taxon>
        <taxon>Gunneridae</taxon>
        <taxon>Pentapetalae</taxon>
        <taxon>rosids</taxon>
        <taxon>malvids</taxon>
        <taxon>Sapindales</taxon>
        <taxon>Anacardiaceae</taxon>
        <taxon>Pistacia</taxon>
    </lineage>
</organism>
<evidence type="ECO:0000313" key="1">
    <source>
        <dbReference type="EMBL" id="KAJ0083348.1"/>
    </source>
</evidence>